<dbReference type="RefSeq" id="WP_136532962.1">
    <property type="nucleotide sequence ID" value="NZ_STGY01000007.1"/>
</dbReference>
<dbReference type="OrthoDB" id="5185732at2"/>
<evidence type="ECO:0000313" key="2">
    <source>
        <dbReference type="EMBL" id="THV43121.1"/>
    </source>
</evidence>
<reference evidence="2 3" key="2">
    <citation type="submission" date="2019-05" db="EMBL/GenBank/DDBJ databases">
        <title>Glycomyces buryatensis sp. nov.</title>
        <authorList>
            <person name="Nikitina E."/>
        </authorList>
    </citation>
    <scope>NUCLEOTIDE SEQUENCE [LARGE SCALE GENOMIC DNA]</scope>
    <source>
        <strain evidence="2 3">18</strain>
    </source>
</reference>
<name>A0A4S8QHA8_9ACTN</name>
<comment type="caution">
    <text evidence="2">The sequence shown here is derived from an EMBL/GenBank/DDBJ whole genome shotgun (WGS) entry which is preliminary data.</text>
</comment>
<proteinExistence type="predicted"/>
<keyword evidence="1" id="KW-1133">Transmembrane helix</keyword>
<keyword evidence="3" id="KW-1185">Reference proteome</keyword>
<dbReference type="Pfam" id="PF14030">
    <property type="entry name" value="DUF4245"/>
    <property type="match status" value="1"/>
</dbReference>
<protein>
    <submittedName>
        <fullName evidence="2">DUF4245 family protein</fullName>
    </submittedName>
</protein>
<accession>A0A4S8QHA8</accession>
<dbReference type="EMBL" id="STGY01000007">
    <property type="protein sequence ID" value="THV43121.1"/>
    <property type="molecule type" value="Genomic_DNA"/>
</dbReference>
<evidence type="ECO:0000313" key="3">
    <source>
        <dbReference type="Proteomes" id="UP000308760"/>
    </source>
</evidence>
<dbReference type="Proteomes" id="UP000308760">
    <property type="component" value="Unassembled WGS sequence"/>
</dbReference>
<dbReference type="AlphaFoldDB" id="A0A4S8QHA8"/>
<evidence type="ECO:0000256" key="1">
    <source>
        <dbReference type="SAM" id="Phobius"/>
    </source>
</evidence>
<sequence>MSSDEVKVTGAPAKRPKHRRMRDMALSMAVLLVPLGLFYVMWDWAASDRQVSVVDTSEDRASATALGLDVIEPELSPDWKPISSALEVDEETVILRTGWYSPDGDGLQLVQTNGEMSAVNEKLDGAGEPVEAAGLQWAAYDLGDNEAWVTELPGSTVVLTADPEGIDELPELAEGVAAGAAA</sequence>
<dbReference type="InterPro" id="IPR025339">
    <property type="entry name" value="DUF4245"/>
</dbReference>
<keyword evidence="1" id="KW-0812">Transmembrane</keyword>
<keyword evidence="1" id="KW-0472">Membrane</keyword>
<reference evidence="3" key="1">
    <citation type="submission" date="2019-04" db="EMBL/GenBank/DDBJ databases">
        <title>Nocardioides xinjiangensis sp. nov.</title>
        <authorList>
            <person name="Liu S."/>
        </authorList>
    </citation>
    <scope>NUCLEOTIDE SEQUENCE [LARGE SCALE GENOMIC DNA]</scope>
    <source>
        <strain evidence="3">18</strain>
    </source>
</reference>
<gene>
    <name evidence="2" type="ORF">FAB82_02495</name>
</gene>
<organism evidence="2 3">
    <name type="scientific">Glycomyces buryatensis</name>
    <dbReference type="NCBI Taxonomy" id="2570927"/>
    <lineage>
        <taxon>Bacteria</taxon>
        <taxon>Bacillati</taxon>
        <taxon>Actinomycetota</taxon>
        <taxon>Actinomycetes</taxon>
        <taxon>Glycomycetales</taxon>
        <taxon>Glycomycetaceae</taxon>
        <taxon>Glycomyces</taxon>
    </lineage>
</organism>
<feature type="transmembrane region" description="Helical" evidence="1">
    <location>
        <begin position="24"/>
        <end position="42"/>
    </location>
</feature>